<feature type="transmembrane region" description="Helical" evidence="1">
    <location>
        <begin position="91"/>
        <end position="111"/>
    </location>
</feature>
<accession>A0ABS3JMD3</accession>
<dbReference type="Proteomes" id="UP000664628">
    <property type="component" value="Unassembled WGS sequence"/>
</dbReference>
<evidence type="ECO:0000259" key="2">
    <source>
        <dbReference type="Pfam" id="PF00534"/>
    </source>
</evidence>
<dbReference type="Pfam" id="PF13439">
    <property type="entry name" value="Glyco_transf_4"/>
    <property type="match status" value="1"/>
</dbReference>
<evidence type="ECO:0000256" key="1">
    <source>
        <dbReference type="SAM" id="Phobius"/>
    </source>
</evidence>
<keyword evidence="5" id="KW-1185">Reference proteome</keyword>
<keyword evidence="1" id="KW-0812">Transmembrane</keyword>
<dbReference type="PANTHER" id="PTHR46401">
    <property type="entry name" value="GLYCOSYLTRANSFERASE WBBK-RELATED"/>
    <property type="match status" value="1"/>
</dbReference>
<organism evidence="4 5">
    <name type="scientific">Fibrella forsythiae</name>
    <dbReference type="NCBI Taxonomy" id="2817061"/>
    <lineage>
        <taxon>Bacteria</taxon>
        <taxon>Pseudomonadati</taxon>
        <taxon>Bacteroidota</taxon>
        <taxon>Cytophagia</taxon>
        <taxon>Cytophagales</taxon>
        <taxon>Spirosomataceae</taxon>
        <taxon>Fibrella</taxon>
    </lineage>
</organism>
<dbReference type="Pfam" id="PF00534">
    <property type="entry name" value="Glycos_transf_1"/>
    <property type="match status" value="1"/>
</dbReference>
<dbReference type="Gene3D" id="3.40.50.2000">
    <property type="entry name" value="Glycogen Phosphorylase B"/>
    <property type="match status" value="2"/>
</dbReference>
<reference evidence="4 5" key="1">
    <citation type="submission" date="2021-03" db="EMBL/GenBank/DDBJ databases">
        <title>Fibrella sp. HMF5405 genome sequencing and assembly.</title>
        <authorList>
            <person name="Kang H."/>
            <person name="Kim H."/>
            <person name="Bae S."/>
            <person name="Joh K."/>
        </authorList>
    </citation>
    <scope>NUCLEOTIDE SEQUENCE [LARGE SCALE GENOMIC DNA]</scope>
    <source>
        <strain evidence="4 5">HMF5405</strain>
    </source>
</reference>
<evidence type="ECO:0000313" key="5">
    <source>
        <dbReference type="Proteomes" id="UP000664628"/>
    </source>
</evidence>
<evidence type="ECO:0000259" key="3">
    <source>
        <dbReference type="Pfam" id="PF13439"/>
    </source>
</evidence>
<keyword evidence="1" id="KW-0472">Membrane</keyword>
<feature type="domain" description="Glycosyltransferase subfamily 4-like N-terminal" evidence="3">
    <location>
        <begin position="17"/>
        <end position="200"/>
    </location>
</feature>
<evidence type="ECO:0000313" key="4">
    <source>
        <dbReference type="EMBL" id="MBO0950057.1"/>
    </source>
</evidence>
<dbReference type="PANTHER" id="PTHR46401:SF8">
    <property type="entry name" value="BLL6006 PROTEIN"/>
    <property type="match status" value="1"/>
</dbReference>
<keyword evidence="1" id="KW-1133">Transmembrane helix</keyword>
<dbReference type="SUPFAM" id="SSF53756">
    <property type="entry name" value="UDP-Glycosyltransferase/glycogen phosphorylase"/>
    <property type="match status" value="1"/>
</dbReference>
<name>A0ABS3JMD3_9BACT</name>
<dbReference type="EMBL" id="JAFMYW010000004">
    <property type="protein sequence ID" value="MBO0950057.1"/>
    <property type="molecule type" value="Genomic_DNA"/>
</dbReference>
<sequence length="393" mass="44440">MNKRIAFLQPHLTLAVGSTILLLEICKRMARKGWDVSVISSRSDLAITATAREAGVRFVDVGGPISSSLWFWLFFPFIYRKVQRAIRQTGANIVVSGAFPAVWWGWLYKYINPRVFHVFYCFEPSAFIYNPDWTKSVKPFYMRWGLILFKPLLQFIEKQLYPHTDHTVAISDFTKQELLRVYPTTNRATLTRIYCGISHDVFYDPELLRLPQIVIMGTLTRFKNADWVIRALALLKQDPQFQQATLVIKGKGEEKANLIHLVEELGLQESVTIIDTYFTNDQLRTLLGSSRVVVHAAHNEAFGLAPVEAMACGTPAVVTGSGGTGETVVNGVSGLYFQPGNIDDLARQLKKLLGDESYWRNLSAGAIARADEFSWDKNTHDFCELLMHQSVTI</sequence>
<dbReference type="InterPro" id="IPR028098">
    <property type="entry name" value="Glyco_trans_4-like_N"/>
</dbReference>
<dbReference type="CDD" id="cd03801">
    <property type="entry name" value="GT4_PimA-like"/>
    <property type="match status" value="1"/>
</dbReference>
<dbReference type="RefSeq" id="WP_207329999.1">
    <property type="nucleotide sequence ID" value="NZ_JAFMYW010000004.1"/>
</dbReference>
<dbReference type="InterPro" id="IPR001296">
    <property type="entry name" value="Glyco_trans_1"/>
</dbReference>
<comment type="caution">
    <text evidence="4">The sequence shown here is derived from an EMBL/GenBank/DDBJ whole genome shotgun (WGS) entry which is preliminary data.</text>
</comment>
<protein>
    <submittedName>
        <fullName evidence="4">Glycosyltransferase family 4 protein</fullName>
    </submittedName>
</protein>
<proteinExistence type="predicted"/>
<feature type="domain" description="Glycosyl transferase family 1" evidence="2">
    <location>
        <begin position="211"/>
        <end position="364"/>
    </location>
</feature>
<gene>
    <name evidence="4" type="ORF">J2I46_15780</name>
</gene>